<dbReference type="SUPFAM" id="SSF48403">
    <property type="entry name" value="Ankyrin repeat"/>
    <property type="match status" value="2"/>
</dbReference>
<evidence type="ECO:0000256" key="3">
    <source>
        <dbReference type="ARBA" id="ARBA00022737"/>
    </source>
</evidence>
<feature type="transmembrane region" description="Helical" evidence="8">
    <location>
        <begin position="560"/>
        <end position="584"/>
    </location>
</feature>
<dbReference type="InterPro" id="IPR002110">
    <property type="entry name" value="Ankyrin_rpt"/>
</dbReference>
<feature type="domain" description="PGG" evidence="9">
    <location>
        <begin position="519"/>
        <end position="618"/>
    </location>
</feature>
<dbReference type="InterPro" id="IPR036770">
    <property type="entry name" value="Ankyrin_rpt-contain_sf"/>
</dbReference>
<evidence type="ECO:0000256" key="1">
    <source>
        <dbReference type="ARBA" id="ARBA00004141"/>
    </source>
</evidence>
<feature type="transmembrane region" description="Helical" evidence="8">
    <location>
        <begin position="635"/>
        <end position="658"/>
    </location>
</feature>
<evidence type="ECO:0000256" key="6">
    <source>
        <dbReference type="ARBA" id="ARBA00023136"/>
    </source>
</evidence>
<feature type="repeat" description="ANK" evidence="7">
    <location>
        <begin position="63"/>
        <end position="95"/>
    </location>
</feature>
<feature type="repeat" description="ANK" evidence="7">
    <location>
        <begin position="287"/>
        <end position="319"/>
    </location>
</feature>
<dbReference type="GeneID" id="107418896"/>
<proteinExistence type="predicted"/>
<gene>
    <name evidence="11" type="primary">LOC107418896</name>
</gene>
<dbReference type="SMART" id="SM00248">
    <property type="entry name" value="ANK"/>
    <property type="match status" value="8"/>
</dbReference>
<dbReference type="Pfam" id="PF13962">
    <property type="entry name" value="PGG"/>
    <property type="match status" value="1"/>
</dbReference>
<dbReference type="PROSITE" id="PS50297">
    <property type="entry name" value="ANK_REP_REGION"/>
    <property type="match status" value="3"/>
</dbReference>
<evidence type="ECO:0000256" key="8">
    <source>
        <dbReference type="SAM" id="Phobius"/>
    </source>
</evidence>
<sequence length="673" mass="75469">MDAKLYSDVINGKQGADLSHHKERSNGQKNTILHLAAKSGKGVQLAEDVLSFHPSLLYEQNIQGNTPLHIAAKLGDLEMAKCLVDWEKKSNDVEQDRKLLTMVNLENDTALHEAVRYNHFPIVKFLVEEKQDLVSLVNGTGESPLFMAVDRCLHDAAFHILCNIPSTNSSNIAAAYAGRNGMNVLHAAVIRAKKCYRISTFEEGLLNLVKNLFCCRICCRALEDKKNAIGNISGHFSLVLTVKQRVIYRLRCHGLYPHLSRSEKDFFDEVLNKQESILTLLLEKDDFGWTPLHCASYIGSMELVERFVDKSNNLAYIKNKEGMSALHLSAKKGHVDVIGTLMRKCPEICELLDDNNRTALHVAVESKKKNVVKFFLESLPFQDLVNNKDKDGNTALHLASIEIDIEILEVLSDDSKIDKGAINNEGKTFLDIVLSDNQITAYGLLEIVMKLKTVNVLPSLEQKFTRETNKAAERSLEIKTDAQQAVDKERKQQQDTSIAKEKQQLDLEEKKAVGMDFDNINLVIITIISAVTFAAAFTIPGGLDNRKGTAVSKGRGDFKFFLLFDSLAFVFSSVSMIIHFSIRILGRLIPSRTYKYFWLPLLTIFSVITMVLAFEQGIEIVYHEKSDIFNASRYTVSYIFIGILSIFIGTSAIFPIVVELPASEARDLGLWSM</sequence>
<dbReference type="Proteomes" id="UP001652623">
    <property type="component" value="Chromosome 2"/>
</dbReference>
<dbReference type="RefSeq" id="XP_048330141.2">
    <property type="nucleotide sequence ID" value="XM_048474184.2"/>
</dbReference>
<evidence type="ECO:0000256" key="5">
    <source>
        <dbReference type="ARBA" id="ARBA00023043"/>
    </source>
</evidence>
<keyword evidence="10" id="KW-1185">Reference proteome</keyword>
<dbReference type="PANTHER" id="PTHR24186:SF50">
    <property type="entry name" value="ANKYRIN REPEAT-CONTAINING PROTEIN ITN1-LIKE ISOFORM X1"/>
    <property type="match status" value="1"/>
</dbReference>
<feature type="transmembrane region" description="Helical" evidence="8">
    <location>
        <begin position="596"/>
        <end position="614"/>
    </location>
</feature>
<organism evidence="10 11">
    <name type="scientific">Ziziphus jujuba</name>
    <name type="common">Chinese jujube</name>
    <name type="synonym">Ziziphus sativa</name>
    <dbReference type="NCBI Taxonomy" id="326968"/>
    <lineage>
        <taxon>Eukaryota</taxon>
        <taxon>Viridiplantae</taxon>
        <taxon>Streptophyta</taxon>
        <taxon>Embryophyta</taxon>
        <taxon>Tracheophyta</taxon>
        <taxon>Spermatophyta</taxon>
        <taxon>Magnoliopsida</taxon>
        <taxon>eudicotyledons</taxon>
        <taxon>Gunneridae</taxon>
        <taxon>Pentapetalae</taxon>
        <taxon>rosids</taxon>
        <taxon>fabids</taxon>
        <taxon>Rosales</taxon>
        <taxon>Rhamnaceae</taxon>
        <taxon>Paliureae</taxon>
        <taxon>Ziziphus</taxon>
    </lineage>
</organism>
<evidence type="ECO:0000256" key="7">
    <source>
        <dbReference type="PROSITE-ProRule" id="PRU00023"/>
    </source>
</evidence>
<evidence type="ECO:0000313" key="10">
    <source>
        <dbReference type="Proteomes" id="UP001652623"/>
    </source>
</evidence>
<feature type="repeat" description="ANK" evidence="7">
    <location>
        <begin position="321"/>
        <end position="344"/>
    </location>
</feature>
<dbReference type="Gene3D" id="1.25.40.20">
    <property type="entry name" value="Ankyrin repeat-containing domain"/>
    <property type="match status" value="3"/>
</dbReference>
<reference evidence="11" key="2">
    <citation type="submission" date="2025-08" db="UniProtKB">
        <authorList>
            <consortium name="RefSeq"/>
        </authorList>
    </citation>
    <scope>IDENTIFICATION</scope>
    <source>
        <tissue evidence="11">Seedling</tissue>
    </source>
</reference>
<evidence type="ECO:0000259" key="9">
    <source>
        <dbReference type="Pfam" id="PF13962"/>
    </source>
</evidence>
<evidence type="ECO:0000256" key="4">
    <source>
        <dbReference type="ARBA" id="ARBA00022989"/>
    </source>
</evidence>
<keyword evidence="3" id="KW-0677">Repeat</keyword>
<protein>
    <submittedName>
        <fullName evidence="11">Protein ACCELERATED CELL DEATH 6-like</fullName>
    </submittedName>
</protein>
<accession>A0ABM3IK70</accession>
<dbReference type="PANTHER" id="PTHR24186">
    <property type="entry name" value="PROTEIN PHOSPHATASE 1 REGULATORY SUBUNIT"/>
    <property type="match status" value="1"/>
</dbReference>
<name>A0ABM3IK70_ZIZJJ</name>
<evidence type="ECO:0000313" key="11">
    <source>
        <dbReference type="RefSeq" id="XP_048330141.2"/>
    </source>
</evidence>
<feature type="transmembrane region" description="Helical" evidence="8">
    <location>
        <begin position="520"/>
        <end position="539"/>
    </location>
</feature>
<dbReference type="InterPro" id="IPR026961">
    <property type="entry name" value="PGG_dom"/>
</dbReference>
<keyword evidence="4 8" id="KW-1133">Transmembrane helix</keyword>
<evidence type="ECO:0000256" key="2">
    <source>
        <dbReference type="ARBA" id="ARBA00022692"/>
    </source>
</evidence>
<dbReference type="PROSITE" id="PS50088">
    <property type="entry name" value="ANK_REPEAT"/>
    <property type="match status" value="4"/>
</dbReference>
<keyword evidence="6 8" id="KW-0472">Membrane</keyword>
<reference evidence="10" key="1">
    <citation type="submission" date="2025-05" db="UniProtKB">
        <authorList>
            <consortium name="RefSeq"/>
        </authorList>
    </citation>
    <scope>NUCLEOTIDE SEQUENCE [LARGE SCALE GENOMIC DNA]</scope>
</reference>
<keyword evidence="2 8" id="KW-0812">Transmembrane</keyword>
<keyword evidence="5 7" id="KW-0040">ANK repeat</keyword>
<feature type="repeat" description="ANK" evidence="7">
    <location>
        <begin position="106"/>
        <end position="133"/>
    </location>
</feature>
<comment type="subcellular location">
    <subcellularLocation>
        <location evidence="1">Membrane</location>
        <topology evidence="1">Multi-pass membrane protein</topology>
    </subcellularLocation>
</comment>
<dbReference type="Pfam" id="PF12796">
    <property type="entry name" value="Ank_2"/>
    <property type="match status" value="3"/>
</dbReference>